<dbReference type="EMBL" id="FQ790347">
    <property type="protein sequence ID" value="CCD53403.1"/>
    <property type="molecule type" value="Genomic_DNA"/>
</dbReference>
<dbReference type="HOGENOM" id="CLU_2903957_0_0_1"/>
<dbReference type="Proteomes" id="UP000008177">
    <property type="component" value="Unplaced contigs"/>
</dbReference>
<dbReference type="AlphaFoldDB" id="G2YP55"/>
<accession>G2YP55</accession>
<dbReference type="InParanoid" id="G2YP55"/>
<sequence>MANVPFQPLSPPRNLYFKIESHKPKLECSREPLSPRKMQLTIFELFAGPTLNFHVGLSPKYP</sequence>
<organism evidence="1 2">
    <name type="scientific">Botryotinia fuckeliana (strain T4)</name>
    <name type="common">Noble rot fungus</name>
    <name type="synonym">Botrytis cinerea</name>
    <dbReference type="NCBI Taxonomy" id="999810"/>
    <lineage>
        <taxon>Eukaryota</taxon>
        <taxon>Fungi</taxon>
        <taxon>Dikarya</taxon>
        <taxon>Ascomycota</taxon>
        <taxon>Pezizomycotina</taxon>
        <taxon>Leotiomycetes</taxon>
        <taxon>Helotiales</taxon>
        <taxon>Sclerotiniaceae</taxon>
        <taxon>Botrytis</taxon>
    </lineage>
</organism>
<evidence type="ECO:0000313" key="2">
    <source>
        <dbReference type="Proteomes" id="UP000008177"/>
    </source>
</evidence>
<protein>
    <submittedName>
        <fullName evidence="1">Uncharacterized protein</fullName>
    </submittedName>
</protein>
<reference evidence="2" key="1">
    <citation type="journal article" date="2011" name="PLoS Genet.">
        <title>Genomic analysis of the necrotrophic fungal pathogens Sclerotinia sclerotiorum and Botrytis cinerea.</title>
        <authorList>
            <person name="Amselem J."/>
            <person name="Cuomo C.A."/>
            <person name="van Kan J.A."/>
            <person name="Viaud M."/>
            <person name="Benito E.P."/>
            <person name="Couloux A."/>
            <person name="Coutinho P.M."/>
            <person name="de Vries R.P."/>
            <person name="Dyer P.S."/>
            <person name="Fillinger S."/>
            <person name="Fournier E."/>
            <person name="Gout L."/>
            <person name="Hahn M."/>
            <person name="Kohn L."/>
            <person name="Lapalu N."/>
            <person name="Plummer K.M."/>
            <person name="Pradier J.M."/>
            <person name="Quevillon E."/>
            <person name="Sharon A."/>
            <person name="Simon A."/>
            <person name="ten Have A."/>
            <person name="Tudzynski B."/>
            <person name="Tudzynski P."/>
            <person name="Wincker P."/>
            <person name="Andrew M."/>
            <person name="Anthouard V."/>
            <person name="Beever R.E."/>
            <person name="Beffa R."/>
            <person name="Benoit I."/>
            <person name="Bouzid O."/>
            <person name="Brault B."/>
            <person name="Chen Z."/>
            <person name="Choquer M."/>
            <person name="Collemare J."/>
            <person name="Cotton P."/>
            <person name="Danchin E.G."/>
            <person name="Da Silva C."/>
            <person name="Gautier A."/>
            <person name="Giraud C."/>
            <person name="Giraud T."/>
            <person name="Gonzalez C."/>
            <person name="Grossetete S."/>
            <person name="Guldener U."/>
            <person name="Henrissat B."/>
            <person name="Howlett B.J."/>
            <person name="Kodira C."/>
            <person name="Kretschmer M."/>
            <person name="Lappartient A."/>
            <person name="Leroch M."/>
            <person name="Levis C."/>
            <person name="Mauceli E."/>
            <person name="Neuveglise C."/>
            <person name="Oeser B."/>
            <person name="Pearson M."/>
            <person name="Poulain J."/>
            <person name="Poussereau N."/>
            <person name="Quesneville H."/>
            <person name="Rascle C."/>
            <person name="Schumacher J."/>
            <person name="Segurens B."/>
            <person name="Sexton A."/>
            <person name="Silva E."/>
            <person name="Sirven C."/>
            <person name="Soanes D.M."/>
            <person name="Talbot N.J."/>
            <person name="Templeton M."/>
            <person name="Yandava C."/>
            <person name="Yarden O."/>
            <person name="Zeng Q."/>
            <person name="Rollins J.A."/>
            <person name="Lebrun M.H."/>
            <person name="Dickman M."/>
        </authorList>
    </citation>
    <scope>NUCLEOTIDE SEQUENCE [LARGE SCALE GENOMIC DNA]</scope>
    <source>
        <strain evidence="2">T4</strain>
    </source>
</reference>
<gene>
    <name evidence="1" type="ORF">BofuT4_uP134480.1</name>
</gene>
<name>G2YP55_BOTF4</name>
<proteinExistence type="predicted"/>
<evidence type="ECO:0000313" key="1">
    <source>
        <dbReference type="EMBL" id="CCD53403.1"/>
    </source>
</evidence>